<protein>
    <submittedName>
        <fullName evidence="5">PASTA domain-containing protein</fullName>
    </submittedName>
</protein>
<feature type="compositionally biased region" description="Basic and acidic residues" evidence="1">
    <location>
        <begin position="331"/>
        <end position="355"/>
    </location>
</feature>
<dbReference type="PROSITE" id="PS51178">
    <property type="entry name" value="PASTA"/>
    <property type="match status" value="2"/>
</dbReference>
<dbReference type="InterPro" id="IPR011009">
    <property type="entry name" value="Kinase-like_dom_sf"/>
</dbReference>
<dbReference type="Pfam" id="PF00069">
    <property type="entry name" value="Pkinase"/>
    <property type="match status" value="1"/>
</dbReference>
<dbReference type="GO" id="GO:0004672">
    <property type="term" value="F:protein kinase activity"/>
    <property type="evidence" value="ECO:0007669"/>
    <property type="project" value="InterPro"/>
</dbReference>
<dbReference type="CDD" id="cd06577">
    <property type="entry name" value="PASTA_pknB"/>
    <property type="match status" value="2"/>
</dbReference>
<evidence type="ECO:0000256" key="2">
    <source>
        <dbReference type="SAM" id="Phobius"/>
    </source>
</evidence>
<feature type="region of interest" description="Disordered" evidence="1">
    <location>
        <begin position="419"/>
        <end position="440"/>
    </location>
</feature>
<dbReference type="GO" id="GO:0005524">
    <property type="term" value="F:ATP binding"/>
    <property type="evidence" value="ECO:0007669"/>
    <property type="project" value="InterPro"/>
</dbReference>
<reference evidence="5" key="1">
    <citation type="journal article" date="2021" name="PeerJ">
        <title>Extensive microbial diversity within the chicken gut microbiome revealed by metagenomics and culture.</title>
        <authorList>
            <person name="Gilroy R."/>
            <person name="Ravi A."/>
            <person name="Getino M."/>
            <person name="Pursley I."/>
            <person name="Horton D.L."/>
            <person name="Alikhan N.F."/>
            <person name="Baker D."/>
            <person name="Gharbi K."/>
            <person name="Hall N."/>
            <person name="Watson M."/>
            <person name="Adriaenssens E.M."/>
            <person name="Foster-Nyarko E."/>
            <person name="Jarju S."/>
            <person name="Secka A."/>
            <person name="Antonio M."/>
            <person name="Oren A."/>
            <person name="Chaudhuri R.R."/>
            <person name="La Ragione R."/>
            <person name="Hildebrand F."/>
            <person name="Pallen M.J."/>
        </authorList>
    </citation>
    <scope>NUCLEOTIDE SEQUENCE</scope>
    <source>
        <strain evidence="5">CHK188-5543</strain>
    </source>
</reference>
<feature type="region of interest" description="Disordered" evidence="1">
    <location>
        <begin position="580"/>
        <end position="629"/>
    </location>
</feature>
<keyword evidence="2" id="KW-1133">Transmembrane helix</keyword>
<dbReference type="SUPFAM" id="SSF56112">
    <property type="entry name" value="Protein kinase-like (PK-like)"/>
    <property type="match status" value="1"/>
</dbReference>
<dbReference type="SMART" id="SM00740">
    <property type="entry name" value="PASTA"/>
    <property type="match status" value="2"/>
</dbReference>
<feature type="region of interest" description="Disordered" evidence="1">
    <location>
        <begin position="322"/>
        <end position="378"/>
    </location>
</feature>
<feature type="compositionally biased region" description="Acidic residues" evidence="1">
    <location>
        <begin position="585"/>
        <end position="594"/>
    </location>
</feature>
<evidence type="ECO:0000313" key="6">
    <source>
        <dbReference type="Proteomes" id="UP000886800"/>
    </source>
</evidence>
<feature type="compositionally biased region" description="Low complexity" evidence="1">
    <location>
        <begin position="419"/>
        <end position="435"/>
    </location>
</feature>
<dbReference type="PANTHER" id="PTHR48007:SF4">
    <property type="entry name" value="LEUCINE-RICH REPEAT RECEPTOR-LIKE PROTEIN KINASE PXC1"/>
    <property type="match status" value="1"/>
</dbReference>
<dbReference type="PANTHER" id="PTHR48007">
    <property type="entry name" value="LEUCINE-RICH REPEAT RECEPTOR-LIKE PROTEIN KINASE PXC1"/>
    <property type="match status" value="1"/>
</dbReference>
<evidence type="ECO:0000259" key="4">
    <source>
        <dbReference type="PROSITE" id="PS51178"/>
    </source>
</evidence>
<keyword evidence="2" id="KW-0812">Transmembrane</keyword>
<feature type="compositionally biased region" description="Low complexity" evidence="1">
    <location>
        <begin position="597"/>
        <end position="606"/>
    </location>
</feature>
<dbReference type="Proteomes" id="UP000886800">
    <property type="component" value="Unassembled WGS sequence"/>
</dbReference>
<gene>
    <name evidence="5" type="ORF">H9736_09435</name>
</gene>
<feature type="domain" description="PASTA" evidence="4">
    <location>
        <begin position="441"/>
        <end position="508"/>
    </location>
</feature>
<feature type="transmembrane region" description="Helical" evidence="2">
    <location>
        <begin position="384"/>
        <end position="405"/>
    </location>
</feature>
<dbReference type="InterPro" id="IPR005543">
    <property type="entry name" value="PASTA_dom"/>
</dbReference>
<dbReference type="EMBL" id="DXES01000196">
    <property type="protein sequence ID" value="HIX66457.1"/>
    <property type="molecule type" value="Genomic_DNA"/>
</dbReference>
<dbReference type="InterPro" id="IPR000719">
    <property type="entry name" value="Prot_kinase_dom"/>
</dbReference>
<dbReference type="Gene3D" id="1.10.510.10">
    <property type="entry name" value="Transferase(Phosphotransferase) domain 1"/>
    <property type="match status" value="1"/>
</dbReference>
<reference evidence="5" key="2">
    <citation type="submission" date="2021-04" db="EMBL/GenBank/DDBJ databases">
        <authorList>
            <person name="Gilroy R."/>
        </authorList>
    </citation>
    <scope>NUCLEOTIDE SEQUENCE</scope>
    <source>
        <strain evidence="5">CHK188-5543</strain>
    </source>
</reference>
<name>A0A9D1WT78_9FIRM</name>
<feature type="domain" description="Protein kinase" evidence="3">
    <location>
        <begin position="48"/>
        <end position="316"/>
    </location>
</feature>
<evidence type="ECO:0000259" key="3">
    <source>
        <dbReference type="PROSITE" id="PS50011"/>
    </source>
</evidence>
<dbReference type="Pfam" id="PF03793">
    <property type="entry name" value="PASTA"/>
    <property type="match status" value="2"/>
</dbReference>
<sequence>MSVNELKLCMGCMSPLMEDGKCSVCGYDPATPPDLEYLPPETVLGGRYLVGRMVSNDPEGTWYVGYDKREQMRVWVREYFPGAISRRNHEDFSIHPLGSSEAQYKALMSDFEDLCRTLRSLPAGEKVLPLLDLLHANNTAYAVYRYIKTISLENFLQRSGGRLSWRHTKKLLMPLYHTMANVHRFGLIHRGLSPQTIHLDQSGNLWVSCFSIPAARTNKSEISAQLFAGYAAPEQYSLNSWQGPWTDVYALGAITYHVLTGNPPPSAQDRIYGDDLLEASAEGDLTEQVVQAVNRALAVEVEDRTQSVDAFITDLLNPGGSSTAVYTAPPRRRDYLERETPEEPPRPLEPEEKGTAQESGRANRRQRREEERQRPKRERRAHPVLMLVLSALVATMLLGGAVYWFSTHYLGDLLWGEAPAPQSSSQSPASGAGEEFSMDEQADPEVVPQFVGMTQASVESNETLKEHYVLRYEEKYNTDYDEGVIFDQEPLEGSEPPANGVITLYVSKGPERVPLPNLVGVPLEDAIRQLETSQISYQVIPRYDRDAEENVVLETDPAEPGTPIDTGSETVILYIKMVDVSASDREEDEEEEEERSSSSSRRPSSSRGEDSSSSRKPILLPPRNTVEDD</sequence>
<dbReference type="Gene3D" id="3.30.10.20">
    <property type="match status" value="2"/>
</dbReference>
<organism evidence="5 6">
    <name type="scientific">Candidatus Anaerotruncus excrementipullorum</name>
    <dbReference type="NCBI Taxonomy" id="2838465"/>
    <lineage>
        <taxon>Bacteria</taxon>
        <taxon>Bacillati</taxon>
        <taxon>Bacillota</taxon>
        <taxon>Clostridia</taxon>
        <taxon>Eubacteriales</taxon>
        <taxon>Oscillospiraceae</taxon>
        <taxon>Anaerotruncus</taxon>
    </lineage>
</organism>
<evidence type="ECO:0000256" key="1">
    <source>
        <dbReference type="SAM" id="MobiDB-lite"/>
    </source>
</evidence>
<dbReference type="AlphaFoldDB" id="A0A9D1WT78"/>
<evidence type="ECO:0000313" key="5">
    <source>
        <dbReference type="EMBL" id="HIX66457.1"/>
    </source>
</evidence>
<accession>A0A9D1WT78</accession>
<dbReference type="PROSITE" id="PS50011">
    <property type="entry name" value="PROTEIN_KINASE_DOM"/>
    <property type="match status" value="1"/>
</dbReference>
<proteinExistence type="predicted"/>
<dbReference type="InterPro" id="IPR046959">
    <property type="entry name" value="PRK1-6/SRF4-like"/>
</dbReference>
<keyword evidence="2" id="KW-0472">Membrane</keyword>
<comment type="caution">
    <text evidence="5">The sequence shown here is derived from an EMBL/GenBank/DDBJ whole genome shotgun (WGS) entry which is preliminary data.</text>
</comment>
<feature type="domain" description="PASTA" evidence="4">
    <location>
        <begin position="509"/>
        <end position="576"/>
    </location>
</feature>